<organism evidence="5 6">
    <name type="scientific">Candidatus Entotheonella gemina</name>
    <dbReference type="NCBI Taxonomy" id="1429439"/>
    <lineage>
        <taxon>Bacteria</taxon>
        <taxon>Pseudomonadati</taxon>
        <taxon>Nitrospinota/Tectimicrobiota group</taxon>
        <taxon>Candidatus Tectimicrobiota</taxon>
        <taxon>Candidatus Entotheonellia</taxon>
        <taxon>Candidatus Entotheonellales</taxon>
        <taxon>Candidatus Entotheonellaceae</taxon>
        <taxon>Candidatus Entotheonella</taxon>
    </lineage>
</organism>
<evidence type="ECO:0000256" key="3">
    <source>
        <dbReference type="ARBA" id="ARBA00023163"/>
    </source>
</evidence>
<dbReference type="Gene3D" id="1.10.260.40">
    <property type="entry name" value="lambda repressor-like DNA-binding domains"/>
    <property type="match status" value="1"/>
</dbReference>
<evidence type="ECO:0000313" key="6">
    <source>
        <dbReference type="Proteomes" id="UP000019140"/>
    </source>
</evidence>
<dbReference type="Proteomes" id="UP000019140">
    <property type="component" value="Unassembled WGS sequence"/>
</dbReference>
<dbReference type="GO" id="GO:0003677">
    <property type="term" value="F:DNA binding"/>
    <property type="evidence" value="ECO:0007669"/>
    <property type="project" value="UniProtKB-KW"/>
</dbReference>
<dbReference type="InterPro" id="IPR010982">
    <property type="entry name" value="Lambda_DNA-bd_dom_sf"/>
</dbReference>
<keyword evidence="3" id="KW-0804">Transcription</keyword>
<dbReference type="HOGENOM" id="CLU_144725_3_2_7"/>
<proteinExistence type="predicted"/>
<dbReference type="CDD" id="cd00093">
    <property type="entry name" value="HTH_XRE"/>
    <property type="match status" value="1"/>
</dbReference>
<dbReference type="SMART" id="SM00530">
    <property type="entry name" value="HTH_XRE"/>
    <property type="match status" value="1"/>
</dbReference>
<dbReference type="InterPro" id="IPR001387">
    <property type="entry name" value="Cro/C1-type_HTH"/>
</dbReference>
<protein>
    <recommendedName>
        <fullName evidence="4">HTH cro/C1-type domain-containing protein</fullName>
    </recommendedName>
</protein>
<evidence type="ECO:0000256" key="1">
    <source>
        <dbReference type="ARBA" id="ARBA00023015"/>
    </source>
</evidence>
<evidence type="ECO:0000259" key="4">
    <source>
        <dbReference type="PROSITE" id="PS50943"/>
    </source>
</evidence>
<dbReference type="SUPFAM" id="SSF47413">
    <property type="entry name" value="lambda repressor-like DNA-binding domains"/>
    <property type="match status" value="1"/>
</dbReference>
<accession>W4LS46</accession>
<dbReference type="PANTHER" id="PTHR36511">
    <property type="entry name" value="MERR FAMILY BACTERIAL REGULATORY PROTEIN"/>
    <property type="match status" value="1"/>
</dbReference>
<reference evidence="5 6" key="1">
    <citation type="journal article" date="2014" name="Nature">
        <title>An environmental bacterial taxon with a large and distinct metabolic repertoire.</title>
        <authorList>
            <person name="Wilson M.C."/>
            <person name="Mori T."/>
            <person name="Ruckert C."/>
            <person name="Uria A.R."/>
            <person name="Helf M.J."/>
            <person name="Takada K."/>
            <person name="Gernert C."/>
            <person name="Steffens U.A."/>
            <person name="Heycke N."/>
            <person name="Schmitt S."/>
            <person name="Rinke C."/>
            <person name="Helfrich E.J."/>
            <person name="Brachmann A.O."/>
            <person name="Gurgui C."/>
            <person name="Wakimoto T."/>
            <person name="Kracht M."/>
            <person name="Crusemann M."/>
            <person name="Hentschel U."/>
            <person name="Abe I."/>
            <person name="Matsunaga S."/>
            <person name="Kalinowski J."/>
            <person name="Takeyama H."/>
            <person name="Piel J."/>
        </authorList>
    </citation>
    <scope>NUCLEOTIDE SEQUENCE [LARGE SCALE GENOMIC DNA]</scope>
    <source>
        <strain evidence="6">TSY2</strain>
    </source>
</reference>
<dbReference type="PANTHER" id="PTHR36511:SF4">
    <property type="entry name" value="ANTITOXIN MQSA"/>
    <property type="match status" value="1"/>
</dbReference>
<gene>
    <name evidence="5" type="ORF">ETSY2_38355</name>
</gene>
<keyword evidence="1" id="KW-0805">Transcription regulation</keyword>
<dbReference type="Pfam" id="PF01381">
    <property type="entry name" value="HTH_3"/>
    <property type="match status" value="1"/>
</dbReference>
<dbReference type="InterPro" id="IPR052359">
    <property type="entry name" value="HTH-type_reg/antitoxin"/>
</dbReference>
<dbReference type="AlphaFoldDB" id="W4LS46"/>
<evidence type="ECO:0000256" key="2">
    <source>
        <dbReference type="ARBA" id="ARBA00023125"/>
    </source>
</evidence>
<dbReference type="EMBL" id="AZHX01001686">
    <property type="protein sequence ID" value="ETX00859.1"/>
    <property type="molecule type" value="Genomic_DNA"/>
</dbReference>
<name>W4LS46_9BACT</name>
<comment type="caution">
    <text evidence="5">The sequence shown here is derived from an EMBL/GenBank/DDBJ whole genome shotgun (WGS) entry which is preliminary data.</text>
</comment>
<sequence>MSAAHTAGESIIAGLQDALAYAQGDMERGQAHTVCVPDAIDVKAIRERQGLTQADFAKRHGFALNSIRNWEQGRRRPEGPARLLLLIIDREPEAVRRALTG</sequence>
<keyword evidence="2" id="KW-0238">DNA-binding</keyword>
<evidence type="ECO:0000313" key="5">
    <source>
        <dbReference type="EMBL" id="ETX00859.1"/>
    </source>
</evidence>
<dbReference type="PROSITE" id="PS50943">
    <property type="entry name" value="HTH_CROC1"/>
    <property type="match status" value="1"/>
</dbReference>
<keyword evidence="6" id="KW-1185">Reference proteome</keyword>
<feature type="domain" description="HTH cro/C1-type" evidence="4">
    <location>
        <begin position="42"/>
        <end position="77"/>
    </location>
</feature>